<feature type="compositionally biased region" description="Basic and acidic residues" evidence="1">
    <location>
        <begin position="219"/>
        <end position="229"/>
    </location>
</feature>
<keyword evidence="3" id="KW-1185">Reference proteome</keyword>
<reference evidence="2" key="2">
    <citation type="submission" date="2023-07" db="EMBL/GenBank/DDBJ databases">
        <authorList>
            <consortium name="Lawrence Berkeley National Laboratory"/>
            <person name="Haridas S."/>
            <person name="Hensen N."/>
            <person name="Bonometti L."/>
            <person name="Westerberg I."/>
            <person name="Brannstrom I.O."/>
            <person name="Guillou S."/>
            <person name="Cros-Aarteil S."/>
            <person name="Calhoun S."/>
            <person name="Kuo A."/>
            <person name="Mondo S."/>
            <person name="Pangilinan J."/>
            <person name="Riley R."/>
            <person name="LaButti K."/>
            <person name="Andreopoulos B."/>
            <person name="Lipzen A."/>
            <person name="Chen C."/>
            <person name="Yanf M."/>
            <person name="Daum C."/>
            <person name="Ng V."/>
            <person name="Clum A."/>
            <person name="Steindorff A."/>
            <person name="Ohm R."/>
            <person name="Martin F."/>
            <person name="Silar P."/>
            <person name="Natvig D."/>
            <person name="Lalanne C."/>
            <person name="Gautier V."/>
            <person name="Ament-velasquez S.L."/>
            <person name="Kruys A."/>
            <person name="Hutchinson M.I."/>
            <person name="Powell A.J."/>
            <person name="Barry K."/>
            <person name="Miller A.N."/>
            <person name="Grigoriev I.V."/>
            <person name="Debuchy R."/>
            <person name="Gladieux P."/>
            <person name="Thoren M.H."/>
            <person name="Johannesson H."/>
        </authorList>
    </citation>
    <scope>NUCLEOTIDE SEQUENCE</scope>
    <source>
        <strain evidence="2">FGSC 1904</strain>
    </source>
</reference>
<organism evidence="2 3">
    <name type="scientific">Sordaria brevicollis</name>
    <dbReference type="NCBI Taxonomy" id="83679"/>
    <lineage>
        <taxon>Eukaryota</taxon>
        <taxon>Fungi</taxon>
        <taxon>Dikarya</taxon>
        <taxon>Ascomycota</taxon>
        <taxon>Pezizomycotina</taxon>
        <taxon>Sordariomycetes</taxon>
        <taxon>Sordariomycetidae</taxon>
        <taxon>Sordariales</taxon>
        <taxon>Sordariaceae</taxon>
        <taxon>Sordaria</taxon>
    </lineage>
</organism>
<gene>
    <name evidence="2" type="ORF">B0T20DRAFT_485353</name>
</gene>
<evidence type="ECO:0000313" key="3">
    <source>
        <dbReference type="Proteomes" id="UP001281003"/>
    </source>
</evidence>
<dbReference type="Proteomes" id="UP001281003">
    <property type="component" value="Unassembled WGS sequence"/>
</dbReference>
<evidence type="ECO:0000313" key="2">
    <source>
        <dbReference type="EMBL" id="KAK3402644.1"/>
    </source>
</evidence>
<dbReference type="EMBL" id="JAUTDP010000001">
    <property type="protein sequence ID" value="KAK3402644.1"/>
    <property type="molecule type" value="Genomic_DNA"/>
</dbReference>
<comment type="caution">
    <text evidence="2">The sequence shown here is derived from an EMBL/GenBank/DDBJ whole genome shotgun (WGS) entry which is preliminary data.</text>
</comment>
<evidence type="ECO:0000256" key="1">
    <source>
        <dbReference type="SAM" id="MobiDB-lite"/>
    </source>
</evidence>
<sequence length="255" mass="26893">MCFKRHYRFALCSHSEWSLSQCQAQLQRNLLKEPTEPTTDPRYPPLPLSCLVVREDLATEDNPVMLYGECSACRRAGQGWREEEAVVDSEEEGDGEGEREDVVMGGMGGMGGAGRGGGAAGFAAGMSGGGMGGFGGFAGAGGRAAGNMKRKSNSAAAGAFAVDHRGGGSAIAESIEAGGERPAKRFKSFGEAMQSFGSRGSSARGRARARQQEAAKAAAAEKEGKEREPVPYPWNIRKSPSHSPDMMAKEWIEAP</sequence>
<reference evidence="2" key="1">
    <citation type="journal article" date="2023" name="Mol. Phylogenet. Evol.">
        <title>Genome-scale phylogeny and comparative genomics of the fungal order Sordariales.</title>
        <authorList>
            <person name="Hensen N."/>
            <person name="Bonometti L."/>
            <person name="Westerberg I."/>
            <person name="Brannstrom I.O."/>
            <person name="Guillou S."/>
            <person name="Cros-Aarteil S."/>
            <person name="Calhoun S."/>
            <person name="Haridas S."/>
            <person name="Kuo A."/>
            <person name="Mondo S."/>
            <person name="Pangilinan J."/>
            <person name="Riley R."/>
            <person name="LaButti K."/>
            <person name="Andreopoulos B."/>
            <person name="Lipzen A."/>
            <person name="Chen C."/>
            <person name="Yan M."/>
            <person name="Daum C."/>
            <person name="Ng V."/>
            <person name="Clum A."/>
            <person name="Steindorff A."/>
            <person name="Ohm R.A."/>
            <person name="Martin F."/>
            <person name="Silar P."/>
            <person name="Natvig D.O."/>
            <person name="Lalanne C."/>
            <person name="Gautier V."/>
            <person name="Ament-Velasquez S.L."/>
            <person name="Kruys A."/>
            <person name="Hutchinson M.I."/>
            <person name="Powell A.J."/>
            <person name="Barry K."/>
            <person name="Miller A.N."/>
            <person name="Grigoriev I.V."/>
            <person name="Debuchy R."/>
            <person name="Gladieux P."/>
            <person name="Hiltunen Thoren M."/>
            <person name="Johannesson H."/>
        </authorList>
    </citation>
    <scope>NUCLEOTIDE SEQUENCE</scope>
    <source>
        <strain evidence="2">FGSC 1904</strain>
    </source>
</reference>
<proteinExistence type="predicted"/>
<dbReference type="AlphaFoldDB" id="A0AAE0PMV1"/>
<protein>
    <submittedName>
        <fullName evidence="2">Uncharacterized protein</fullName>
    </submittedName>
</protein>
<feature type="region of interest" description="Disordered" evidence="1">
    <location>
        <begin position="195"/>
        <end position="255"/>
    </location>
</feature>
<name>A0AAE0PMV1_SORBR</name>
<accession>A0AAE0PMV1</accession>